<dbReference type="GO" id="GO:0016887">
    <property type="term" value="F:ATP hydrolysis activity"/>
    <property type="evidence" value="ECO:0007669"/>
    <property type="project" value="InterPro"/>
</dbReference>
<dbReference type="InterPro" id="IPR027417">
    <property type="entry name" value="P-loop_NTPase"/>
</dbReference>
<evidence type="ECO:0000259" key="5">
    <source>
        <dbReference type="SMART" id="SM00382"/>
    </source>
</evidence>
<dbReference type="Gene3D" id="1.10.8.60">
    <property type="match status" value="1"/>
</dbReference>
<dbReference type="NCBIfam" id="NF003544">
    <property type="entry name" value="PRK05201.1"/>
    <property type="match status" value="1"/>
</dbReference>
<dbReference type="InterPro" id="IPR004491">
    <property type="entry name" value="HslU"/>
</dbReference>
<dbReference type="InterPro" id="IPR003959">
    <property type="entry name" value="ATPase_AAA_core"/>
</dbReference>
<dbReference type="PANTHER" id="PTHR48102:SF3">
    <property type="entry name" value="ATP-DEPENDENT PROTEASE ATPASE SUBUNIT HSLU"/>
    <property type="match status" value="1"/>
</dbReference>
<sequence>MNKDLTPKAIVAALDTHIIGQKAAKRAVAVALRNRWRRQQLSPDLRDEVSPKNILMIGPTGCGKTEISRRLAKLADAPFIKVEATKFTEVGYVGRDVEQIARDLVEEAVRLEKDRRREAVRAAAEEAAMERLLDALTGKGASEATRQSFRQRIREGHLDDNEVEIEVSDAPSMNFELPGQPGQMSMINLSDMLGKAMGGMPKKRRKLTVLEAATRLIEEEQDKRLDQDDVARVALADAEANGIVFLDEIDKIAVSDVRGGSVSREGVQRDLLPLIEGTTVATKYGPMKTDHILFIASGAFHVAKPSDLLPELQGRLPIRVELGALTEEDFVRILSETKAGLPEQYAALLGTEGVTLNFTSDAISRVAKLAAEVNEKVENIGARRLQTIMERLVEEISFTAEDVGGTTLDIDAAYVDRQLADVVGDTDLSKYVL</sequence>
<proteinExistence type="inferred from homology"/>
<keyword evidence="4" id="KW-0143">Chaperone</keyword>
<evidence type="ECO:0000256" key="4">
    <source>
        <dbReference type="ARBA" id="ARBA00023186"/>
    </source>
</evidence>
<dbReference type="SMART" id="SM01086">
    <property type="entry name" value="ClpB_D2-small"/>
    <property type="match status" value="1"/>
</dbReference>
<dbReference type="SUPFAM" id="SSF52540">
    <property type="entry name" value="P-loop containing nucleoside triphosphate hydrolases"/>
    <property type="match status" value="1"/>
</dbReference>
<dbReference type="InterPro" id="IPR019489">
    <property type="entry name" value="Clp_ATPase_C"/>
</dbReference>
<dbReference type="Gene3D" id="3.40.50.300">
    <property type="entry name" value="P-loop containing nucleotide triphosphate hydrolases"/>
    <property type="match status" value="2"/>
</dbReference>
<dbReference type="GO" id="GO:0005524">
    <property type="term" value="F:ATP binding"/>
    <property type="evidence" value="ECO:0007669"/>
    <property type="project" value="UniProtKB-KW"/>
</dbReference>
<evidence type="ECO:0000256" key="2">
    <source>
        <dbReference type="ARBA" id="ARBA00022741"/>
    </source>
</evidence>
<dbReference type="FunFam" id="3.40.50.300:FF:000220">
    <property type="entry name" value="ATP-dependent protease ATPase subunit HslU"/>
    <property type="match status" value="1"/>
</dbReference>
<feature type="domain" description="Clp ATPase C-terminal" evidence="6">
    <location>
        <begin position="325"/>
        <end position="421"/>
    </location>
</feature>
<keyword evidence="2" id="KW-0547">Nucleotide-binding</keyword>
<dbReference type="Pfam" id="PF07724">
    <property type="entry name" value="AAA_2"/>
    <property type="match status" value="1"/>
</dbReference>
<evidence type="ECO:0000256" key="1">
    <source>
        <dbReference type="ARBA" id="ARBA00009771"/>
    </source>
</evidence>
<dbReference type="InterPro" id="IPR003593">
    <property type="entry name" value="AAA+_ATPase"/>
</dbReference>
<comment type="similarity">
    <text evidence="1">Belongs to the ClpX chaperone family. HslU subfamily.</text>
</comment>
<protein>
    <submittedName>
        <fullName evidence="7">HslU--HslV peptidase ATPase subunit</fullName>
    </submittedName>
</protein>
<evidence type="ECO:0000259" key="6">
    <source>
        <dbReference type="SMART" id="SM01086"/>
    </source>
</evidence>
<dbReference type="GO" id="GO:0051603">
    <property type="term" value="P:proteolysis involved in protein catabolic process"/>
    <property type="evidence" value="ECO:0007669"/>
    <property type="project" value="TreeGrafter"/>
</dbReference>
<feature type="domain" description="AAA+ ATPase" evidence="5">
    <location>
        <begin position="50"/>
        <end position="322"/>
    </location>
</feature>
<keyword evidence="3" id="KW-0067">ATP-binding</keyword>
<evidence type="ECO:0000256" key="3">
    <source>
        <dbReference type="ARBA" id="ARBA00022840"/>
    </source>
</evidence>
<dbReference type="InterPro" id="IPR050052">
    <property type="entry name" value="ATP-dep_Clp_protease_ClpX"/>
</dbReference>
<dbReference type="Proteomes" id="UP000248597">
    <property type="component" value="Unassembled WGS sequence"/>
</dbReference>
<evidence type="ECO:0000313" key="7">
    <source>
        <dbReference type="EMBL" id="PZQ22447.1"/>
    </source>
</evidence>
<evidence type="ECO:0000313" key="8">
    <source>
        <dbReference type="Proteomes" id="UP000248597"/>
    </source>
</evidence>
<comment type="caution">
    <text evidence="7">The sequence shown here is derived from an EMBL/GenBank/DDBJ whole genome shotgun (WGS) entry which is preliminary data.</text>
</comment>
<dbReference type="EMBL" id="QFPJ01000014">
    <property type="protein sequence ID" value="PZQ22447.1"/>
    <property type="molecule type" value="Genomic_DNA"/>
</dbReference>
<dbReference type="NCBIfam" id="TIGR00390">
    <property type="entry name" value="hslU"/>
    <property type="match status" value="1"/>
</dbReference>
<gene>
    <name evidence="7" type="ORF">DI569_08305</name>
</gene>
<organism evidence="7 8">
    <name type="scientific">Sphingopyxis macrogoltabida</name>
    <name type="common">Sphingomonas macrogoltabidus</name>
    <dbReference type="NCBI Taxonomy" id="33050"/>
    <lineage>
        <taxon>Bacteria</taxon>
        <taxon>Pseudomonadati</taxon>
        <taxon>Pseudomonadota</taxon>
        <taxon>Alphaproteobacteria</taxon>
        <taxon>Sphingomonadales</taxon>
        <taxon>Sphingomonadaceae</taxon>
        <taxon>Sphingopyxis</taxon>
    </lineage>
</organism>
<dbReference type="SMART" id="SM00382">
    <property type="entry name" value="AAA"/>
    <property type="match status" value="1"/>
</dbReference>
<dbReference type="Pfam" id="PF00004">
    <property type="entry name" value="AAA"/>
    <property type="match status" value="1"/>
</dbReference>
<dbReference type="GO" id="GO:0008233">
    <property type="term" value="F:peptidase activity"/>
    <property type="evidence" value="ECO:0007669"/>
    <property type="project" value="InterPro"/>
</dbReference>
<dbReference type="AlphaFoldDB" id="A0A2W5MRE6"/>
<dbReference type="PANTHER" id="PTHR48102">
    <property type="entry name" value="ATP-DEPENDENT CLP PROTEASE ATP-BINDING SUBUNIT CLPX-LIKE, MITOCHONDRIAL-RELATED"/>
    <property type="match status" value="1"/>
</dbReference>
<dbReference type="GO" id="GO:0009376">
    <property type="term" value="C:HslUV protease complex"/>
    <property type="evidence" value="ECO:0007669"/>
    <property type="project" value="InterPro"/>
</dbReference>
<reference evidence="7 8" key="1">
    <citation type="submission" date="2017-08" db="EMBL/GenBank/DDBJ databases">
        <title>Infants hospitalized years apart are colonized by the same room-sourced microbial strains.</title>
        <authorList>
            <person name="Brooks B."/>
            <person name="Olm M.R."/>
            <person name="Firek B.A."/>
            <person name="Baker R."/>
            <person name="Thomas B.C."/>
            <person name="Morowitz M.J."/>
            <person name="Banfield J.F."/>
        </authorList>
    </citation>
    <scope>NUCLEOTIDE SEQUENCE [LARGE SCALE GENOMIC DNA]</scope>
    <source>
        <strain evidence="7">S2_005_003_R2_47</strain>
    </source>
</reference>
<name>A0A2W5MRE6_SPHMC</name>
<accession>A0A2W5MRE6</accession>